<reference evidence="1" key="1">
    <citation type="journal article" date="2015" name="Nature">
        <title>Complex archaea that bridge the gap between prokaryotes and eukaryotes.</title>
        <authorList>
            <person name="Spang A."/>
            <person name="Saw J.H."/>
            <person name="Jorgensen S.L."/>
            <person name="Zaremba-Niedzwiedzka K."/>
            <person name="Martijn J."/>
            <person name="Lind A.E."/>
            <person name="van Eijk R."/>
            <person name="Schleper C."/>
            <person name="Guy L."/>
            <person name="Ettema T.J."/>
        </authorList>
    </citation>
    <scope>NUCLEOTIDE SEQUENCE</scope>
</reference>
<dbReference type="AlphaFoldDB" id="A0A0F9B887"/>
<gene>
    <name evidence="1" type="ORF">LCGC14_2481760</name>
</gene>
<proteinExistence type="predicted"/>
<comment type="caution">
    <text evidence="1">The sequence shown here is derived from an EMBL/GenBank/DDBJ whole genome shotgun (WGS) entry which is preliminary data.</text>
</comment>
<evidence type="ECO:0000313" key="1">
    <source>
        <dbReference type="EMBL" id="KKL17820.1"/>
    </source>
</evidence>
<feature type="non-terminal residue" evidence="1">
    <location>
        <position position="1"/>
    </location>
</feature>
<protein>
    <submittedName>
        <fullName evidence="1">Uncharacterized protein</fullName>
    </submittedName>
</protein>
<dbReference type="EMBL" id="LAZR01039109">
    <property type="protein sequence ID" value="KKL17820.1"/>
    <property type="molecule type" value="Genomic_DNA"/>
</dbReference>
<sequence length="46" mass="5695">ARGWFNMLWENKHNRTYSADFEEYAESSFIKVLMYRWMEFSGMSTF</sequence>
<accession>A0A0F9B887</accession>
<organism evidence="1">
    <name type="scientific">marine sediment metagenome</name>
    <dbReference type="NCBI Taxonomy" id="412755"/>
    <lineage>
        <taxon>unclassified sequences</taxon>
        <taxon>metagenomes</taxon>
        <taxon>ecological metagenomes</taxon>
    </lineage>
</organism>
<name>A0A0F9B887_9ZZZZ</name>